<keyword evidence="17" id="KW-1015">Disulfide bond</keyword>
<keyword evidence="7" id="KW-0272">Extracellular matrix</keyword>
<dbReference type="InterPro" id="IPR018247">
    <property type="entry name" value="EF_Hand_1_Ca_BS"/>
</dbReference>
<dbReference type="GO" id="GO:0007339">
    <property type="term" value="P:binding of sperm to zona pellucida"/>
    <property type="evidence" value="ECO:0007669"/>
    <property type="project" value="TreeGrafter"/>
</dbReference>
<evidence type="ECO:0000256" key="6">
    <source>
        <dbReference type="ARBA" id="ARBA00022525"/>
    </source>
</evidence>
<dbReference type="FunFam" id="1.10.238.10:FF:000052">
    <property type="entry name" value="Guanylate cyclase activator 1A"/>
    <property type="match status" value="1"/>
</dbReference>
<dbReference type="Proteomes" id="UP000314294">
    <property type="component" value="Unassembled WGS sequence"/>
</dbReference>
<dbReference type="Pfam" id="PF00100">
    <property type="entry name" value="Zona_pellucida"/>
    <property type="match status" value="1"/>
</dbReference>
<dbReference type="Pfam" id="PF23344">
    <property type="entry name" value="ZP-N"/>
    <property type="match status" value="1"/>
</dbReference>
<dbReference type="PRINTS" id="PR00023">
    <property type="entry name" value="ZPELLUCIDA"/>
</dbReference>
<evidence type="ECO:0000256" key="19">
    <source>
        <dbReference type="ARBA" id="ARBA00023288"/>
    </source>
</evidence>
<dbReference type="Gene3D" id="2.60.40.4100">
    <property type="entry name" value="Zona pellucida, ZP-C domain"/>
    <property type="match status" value="1"/>
</dbReference>
<dbReference type="SUPFAM" id="SSF47473">
    <property type="entry name" value="EF-hand"/>
    <property type="match status" value="1"/>
</dbReference>
<keyword evidence="19" id="KW-0449">Lipoprotein</keyword>
<comment type="subcellular location">
    <subcellularLocation>
        <location evidence="1">Cell membrane</location>
        <topology evidence="1">Single-pass type I membrane protein</topology>
    </subcellularLocation>
    <subcellularLocation>
        <location evidence="2">Secreted</location>
        <location evidence="2">Extracellular space</location>
        <location evidence="2">Extracellular matrix</location>
    </subcellularLocation>
</comment>
<feature type="compositionally biased region" description="Polar residues" evidence="21">
    <location>
        <begin position="216"/>
        <end position="228"/>
    </location>
</feature>
<evidence type="ECO:0000256" key="18">
    <source>
        <dbReference type="ARBA" id="ARBA00023180"/>
    </source>
</evidence>
<dbReference type="GO" id="GO:0005886">
    <property type="term" value="C:plasma membrane"/>
    <property type="evidence" value="ECO:0007669"/>
    <property type="project" value="UniProtKB-SubCell"/>
</dbReference>
<evidence type="ECO:0000256" key="17">
    <source>
        <dbReference type="ARBA" id="ARBA00023157"/>
    </source>
</evidence>
<dbReference type="Pfam" id="PF13202">
    <property type="entry name" value="EF-hand_5"/>
    <property type="match status" value="1"/>
</dbReference>
<dbReference type="CDD" id="cd00051">
    <property type="entry name" value="EFh"/>
    <property type="match status" value="2"/>
</dbReference>
<dbReference type="PROSITE" id="PS51034">
    <property type="entry name" value="ZP_2"/>
    <property type="match status" value="1"/>
</dbReference>
<dbReference type="FunFam" id="2.60.40.3210:FF:000001">
    <property type="entry name" value="Zona pellucida sperm-binding protein 3"/>
    <property type="match status" value="1"/>
</dbReference>
<evidence type="ECO:0000313" key="25">
    <source>
        <dbReference type="Proteomes" id="UP000314294"/>
    </source>
</evidence>
<dbReference type="Pfam" id="PF13499">
    <property type="entry name" value="EF-hand_7"/>
    <property type="match status" value="1"/>
</dbReference>
<feature type="region of interest" description="Disordered" evidence="21">
    <location>
        <begin position="210"/>
        <end position="238"/>
    </location>
</feature>
<dbReference type="PRINTS" id="PR00450">
    <property type="entry name" value="RECOVERIN"/>
</dbReference>
<keyword evidence="10" id="KW-0519">Myristate</keyword>
<keyword evidence="5" id="KW-1003">Cell membrane</keyword>
<evidence type="ECO:0000256" key="10">
    <source>
        <dbReference type="ARBA" id="ARBA00022707"/>
    </source>
</evidence>
<dbReference type="PANTHER" id="PTHR11576:SF2">
    <property type="entry name" value="ZONA PELLUCIDA SPERM-BINDING PROTEIN 3"/>
    <property type="match status" value="1"/>
</dbReference>
<evidence type="ECO:0000256" key="4">
    <source>
        <dbReference type="ARBA" id="ARBA00017980"/>
    </source>
</evidence>
<evidence type="ECO:0000256" key="14">
    <source>
        <dbReference type="ARBA" id="ARBA00022837"/>
    </source>
</evidence>
<keyword evidence="14" id="KW-0106">Calcium</keyword>
<keyword evidence="11" id="KW-0479">Metal-binding</keyword>
<dbReference type="PANTHER" id="PTHR11576">
    <property type="entry name" value="ZONA PELLUCIDA SPERM-BINDING PROTEIN 3"/>
    <property type="match status" value="1"/>
</dbReference>
<evidence type="ECO:0000256" key="20">
    <source>
        <dbReference type="ARBA" id="ARBA00030824"/>
    </source>
</evidence>
<dbReference type="AlphaFoldDB" id="A0A4Z2G4R4"/>
<evidence type="ECO:0000256" key="3">
    <source>
        <dbReference type="ARBA" id="ARBA00006735"/>
    </source>
</evidence>
<dbReference type="GO" id="GO:0032190">
    <property type="term" value="F:acrosin binding"/>
    <property type="evidence" value="ECO:0007669"/>
    <property type="project" value="TreeGrafter"/>
</dbReference>
<dbReference type="GO" id="GO:0035803">
    <property type="term" value="P:egg coat formation"/>
    <property type="evidence" value="ECO:0007669"/>
    <property type="project" value="TreeGrafter"/>
</dbReference>
<accession>A0A4Z2G4R4</accession>
<dbReference type="SMART" id="SM00241">
    <property type="entry name" value="ZP"/>
    <property type="match status" value="1"/>
</dbReference>
<evidence type="ECO:0000256" key="1">
    <source>
        <dbReference type="ARBA" id="ARBA00004251"/>
    </source>
</evidence>
<evidence type="ECO:0000256" key="5">
    <source>
        <dbReference type="ARBA" id="ARBA00022475"/>
    </source>
</evidence>
<keyword evidence="25" id="KW-1185">Reference proteome</keyword>
<evidence type="ECO:0000256" key="15">
    <source>
        <dbReference type="ARBA" id="ARBA00022989"/>
    </source>
</evidence>
<dbReference type="GO" id="GO:0031012">
    <property type="term" value="C:extracellular matrix"/>
    <property type="evidence" value="ECO:0007669"/>
    <property type="project" value="TreeGrafter"/>
</dbReference>
<evidence type="ECO:0000259" key="22">
    <source>
        <dbReference type="PROSITE" id="PS50222"/>
    </source>
</evidence>
<keyword evidence="8" id="KW-0165">Cleavage on pair of basic residues</keyword>
<organism evidence="24 25">
    <name type="scientific">Liparis tanakae</name>
    <name type="common">Tanaka's snailfish</name>
    <dbReference type="NCBI Taxonomy" id="230148"/>
    <lineage>
        <taxon>Eukaryota</taxon>
        <taxon>Metazoa</taxon>
        <taxon>Chordata</taxon>
        <taxon>Craniata</taxon>
        <taxon>Vertebrata</taxon>
        <taxon>Euteleostomi</taxon>
        <taxon>Actinopterygii</taxon>
        <taxon>Neopterygii</taxon>
        <taxon>Teleostei</taxon>
        <taxon>Neoteleostei</taxon>
        <taxon>Acanthomorphata</taxon>
        <taxon>Eupercaria</taxon>
        <taxon>Perciformes</taxon>
        <taxon>Cottioidei</taxon>
        <taxon>Cottales</taxon>
        <taxon>Liparidae</taxon>
        <taxon>Liparis</taxon>
    </lineage>
</organism>
<feature type="region of interest" description="Disordered" evidence="21">
    <location>
        <begin position="679"/>
        <end position="708"/>
    </location>
</feature>
<dbReference type="OrthoDB" id="8880842at2759"/>
<keyword evidence="18" id="KW-0325">Glycoprotein</keyword>
<evidence type="ECO:0000313" key="24">
    <source>
        <dbReference type="EMBL" id="TNN48567.1"/>
    </source>
</evidence>
<dbReference type="Gene3D" id="2.60.40.3210">
    <property type="entry name" value="Zona pellucida, ZP-N domain"/>
    <property type="match status" value="1"/>
</dbReference>
<dbReference type="InterPro" id="IPR001507">
    <property type="entry name" value="ZP_dom"/>
</dbReference>
<dbReference type="EMBL" id="SRLO01000691">
    <property type="protein sequence ID" value="TNN48567.1"/>
    <property type="molecule type" value="Genomic_DNA"/>
</dbReference>
<dbReference type="InterPro" id="IPR011992">
    <property type="entry name" value="EF-hand-dom_pair"/>
</dbReference>
<dbReference type="InterPro" id="IPR048290">
    <property type="entry name" value="ZP_chr"/>
</dbReference>
<dbReference type="InterPro" id="IPR055356">
    <property type="entry name" value="ZP-N"/>
</dbReference>
<feature type="domain" description="ZP" evidence="23">
    <location>
        <begin position="247"/>
        <end position="506"/>
    </location>
</feature>
<feature type="domain" description="EF-hand" evidence="22">
    <location>
        <begin position="106"/>
        <end position="141"/>
    </location>
</feature>
<evidence type="ECO:0000256" key="13">
    <source>
        <dbReference type="ARBA" id="ARBA00022737"/>
    </source>
</evidence>
<protein>
    <recommendedName>
        <fullName evidence="4">Zona pellucida sperm-binding protein 3</fullName>
    </recommendedName>
    <alternativeName>
        <fullName evidence="20">Zona pellucida glycoprotein 3</fullName>
    </alternativeName>
</protein>
<dbReference type="InterPro" id="IPR002048">
    <property type="entry name" value="EF_hand_dom"/>
</dbReference>
<feature type="region of interest" description="Disordered" evidence="21">
    <location>
        <begin position="579"/>
        <end position="644"/>
    </location>
</feature>
<keyword evidence="13" id="KW-0677">Repeat</keyword>
<feature type="domain" description="EF-hand" evidence="22">
    <location>
        <begin position="70"/>
        <end position="105"/>
    </location>
</feature>
<dbReference type="SMART" id="SM00054">
    <property type="entry name" value="EFh"/>
    <property type="match status" value="3"/>
</dbReference>
<gene>
    <name evidence="24" type="primary">GUCA1B_0</name>
    <name evidence="24" type="ORF">EYF80_041219</name>
</gene>
<dbReference type="GO" id="GO:0001750">
    <property type="term" value="C:photoreceptor outer segment"/>
    <property type="evidence" value="ECO:0007669"/>
    <property type="project" value="UniProtKB-ARBA"/>
</dbReference>
<proteinExistence type="inferred from homology"/>
<name>A0A4Z2G4R4_9TELE</name>
<reference evidence="24 25" key="1">
    <citation type="submission" date="2019-03" db="EMBL/GenBank/DDBJ databases">
        <title>First draft genome of Liparis tanakae, snailfish: a comprehensive survey of snailfish specific genes.</title>
        <authorList>
            <person name="Kim W."/>
            <person name="Song I."/>
            <person name="Jeong J.-H."/>
            <person name="Kim D."/>
            <person name="Kim S."/>
            <person name="Ryu S."/>
            <person name="Song J.Y."/>
            <person name="Lee S.K."/>
        </authorList>
    </citation>
    <scope>NUCLEOTIDE SEQUENCE [LARGE SCALE GENOMIC DNA]</scope>
    <source>
        <tissue evidence="24">Muscle</tissue>
    </source>
</reference>
<keyword evidence="12" id="KW-0732">Signal</keyword>
<evidence type="ECO:0000256" key="12">
    <source>
        <dbReference type="ARBA" id="ARBA00022729"/>
    </source>
</evidence>
<keyword evidence="16" id="KW-0472">Membrane</keyword>
<keyword evidence="9" id="KW-0812">Transmembrane</keyword>
<dbReference type="Gene3D" id="1.10.238.10">
    <property type="entry name" value="EF-hand"/>
    <property type="match status" value="2"/>
</dbReference>
<comment type="similarity">
    <text evidence="3">Belongs to the ZP domain family. ZPC subfamily.</text>
</comment>
<evidence type="ECO:0000256" key="16">
    <source>
        <dbReference type="ARBA" id="ARBA00023136"/>
    </source>
</evidence>
<dbReference type="FunFam" id="2.60.40.4100:FF:000002">
    <property type="entry name" value="Zona pellucida sperm-binding protein 3"/>
    <property type="match status" value="1"/>
</dbReference>
<evidence type="ECO:0000256" key="9">
    <source>
        <dbReference type="ARBA" id="ARBA00022692"/>
    </source>
</evidence>
<evidence type="ECO:0000256" key="11">
    <source>
        <dbReference type="ARBA" id="ARBA00022723"/>
    </source>
</evidence>
<dbReference type="PROSITE" id="PS50222">
    <property type="entry name" value="EF_HAND_2"/>
    <property type="match status" value="3"/>
</dbReference>
<feature type="domain" description="EF-hand" evidence="22">
    <location>
        <begin position="155"/>
        <end position="190"/>
    </location>
</feature>
<keyword evidence="6" id="KW-0964">Secreted</keyword>
<keyword evidence="15" id="KW-1133">Transmembrane helix</keyword>
<dbReference type="InterPro" id="IPR055355">
    <property type="entry name" value="ZP-C"/>
</dbReference>
<evidence type="ECO:0000256" key="8">
    <source>
        <dbReference type="ARBA" id="ARBA00022685"/>
    </source>
</evidence>
<evidence type="ECO:0000259" key="23">
    <source>
        <dbReference type="PROSITE" id="PS51034"/>
    </source>
</evidence>
<comment type="caution">
    <text evidence="24">The sequence shown here is derived from an EMBL/GenBank/DDBJ whole genome shotgun (WGS) entry which is preliminary data.</text>
</comment>
<evidence type="ECO:0000256" key="21">
    <source>
        <dbReference type="SAM" id="MobiDB-lite"/>
    </source>
</evidence>
<dbReference type="GO" id="GO:2000344">
    <property type="term" value="P:positive regulation of acrosome reaction"/>
    <property type="evidence" value="ECO:0007669"/>
    <property type="project" value="TreeGrafter"/>
</dbReference>
<evidence type="ECO:0000256" key="7">
    <source>
        <dbReference type="ARBA" id="ARBA00022530"/>
    </source>
</evidence>
<dbReference type="PROSITE" id="PS00018">
    <property type="entry name" value="EF_HAND_1"/>
    <property type="match status" value="3"/>
</dbReference>
<evidence type="ECO:0000256" key="2">
    <source>
        <dbReference type="ARBA" id="ARBA00004498"/>
    </source>
</evidence>
<sequence>MPISRSNPSDVESVPRRFQAAMGQTQPTANKEIDVQAIQEMYKKFVTECPSGLLFLHEFKSFFGVDPTGEASDYAENIFRAYDRNEDNTIDFLEFVAALNLAFRGDLEHKLRWSFKVYDKNGNGFVDKEELRSIIDSLYRIKKGIKTDMCDPQLSADEVADRILRAVDSDGDGHINLQEFIRGAQGDPWVLNMLQLDMNPAGWVLEQRRGTHAPHASTQTQITGSSRHSLPEKAPAAGRPVNTVRVTCHPDALEVVIDADMFGVGAPVNGEELRLGVERDDYCRATASSGDEFRILVGLVDCGTNQRMTEDALVYTNLLVFSPLASPDGLIRMEEAVIPIECRYERKYSLSSSPLMPTWIPFMSKQAAEETLEFDLRIMRSDWLHPRSSNVFTLGEPIGIEASVRVGHHTALRVFVSRCVATLHPDAASEPRYVLVDNGCLVESELPRSRARFFSRTQNDTLRFTIDAFKFHNAGGELYITCHLDAVRANNAEAPNKACTFVNGRWRSADGNDYLCGYCQRRYEPSSPGKFGPRGFGKPEKPELLWSGWRTSAVGTREGRVGPMIVLPAKKVSNPSVFGSQWRSGINTPKDEQGLLPGSRSAPDEAVGPTLESEQNPDGDGGTGLEDEDDVEVSAIPEKESAEDGVVASALDYVSPTVQFPFAAPLLPSGSPPRWRVCEQAGMADRGKRDGSPPPGRHLRVTSPAGFR</sequence>
<dbReference type="InterPro" id="IPR042235">
    <property type="entry name" value="ZP-C_dom"/>
</dbReference>
<dbReference type="GO" id="GO:0005509">
    <property type="term" value="F:calcium ion binding"/>
    <property type="evidence" value="ECO:0007669"/>
    <property type="project" value="InterPro"/>
</dbReference>